<dbReference type="EMBL" id="JACGCM010000715">
    <property type="protein sequence ID" value="KAF6167801.1"/>
    <property type="molecule type" value="Genomic_DNA"/>
</dbReference>
<comment type="caution">
    <text evidence="2">The sequence shown here is derived from an EMBL/GenBank/DDBJ whole genome shotgun (WGS) entry which is preliminary data.</text>
</comment>
<name>A0A7J7NKM0_9MAGN</name>
<proteinExistence type="predicted"/>
<sequence>DESSDVEELDIAKDAPLAVVVLEIEASWEAAGSISAKEKLKLDHFVVRLELSKRPDSTRNATAHSKAGEGDKPWLFDLCSTGRGWDKDLVVVRGNYDNAKEEDPYQLQRRISNPTPSGRSLMNLRDYINELINSGEEWVNCVFNKLGIKRKRQKKKDSLLRNVPVAPKLSKKRGDEEAQLEEHARATAASMATLYGTDPDKAGRQMKKTMHQAVDNLELARGTEASQVSEIKILKREQGTIREECERRLDAQRYNHTQILQAKLAEKDKVMKEQRETIQGQFDEECETTIRLKTFIEALGRCSDRGVRSRCSSVVLGGGVEEAAAGTVTDKVADATVSNPSTEGTGGVGTEEPVGGDGVATPI</sequence>
<gene>
    <name evidence="2" type="ORF">GIB67_027579</name>
</gene>
<feature type="non-terminal residue" evidence="2">
    <location>
        <position position="363"/>
    </location>
</feature>
<evidence type="ECO:0000313" key="3">
    <source>
        <dbReference type="Proteomes" id="UP000541444"/>
    </source>
</evidence>
<dbReference type="AlphaFoldDB" id="A0A7J7NKM0"/>
<reference evidence="2 3" key="1">
    <citation type="journal article" date="2020" name="IScience">
        <title>Genome Sequencing of the Endangered Kingdonia uniflora (Circaeasteraceae, Ranunculales) Reveals Potential Mechanisms of Evolutionary Specialization.</title>
        <authorList>
            <person name="Sun Y."/>
            <person name="Deng T."/>
            <person name="Zhang A."/>
            <person name="Moore M.J."/>
            <person name="Landis J.B."/>
            <person name="Lin N."/>
            <person name="Zhang H."/>
            <person name="Zhang X."/>
            <person name="Huang J."/>
            <person name="Zhang X."/>
            <person name="Sun H."/>
            <person name="Wang H."/>
        </authorList>
    </citation>
    <scope>NUCLEOTIDE SEQUENCE [LARGE SCALE GENOMIC DNA]</scope>
    <source>
        <strain evidence="2">TB1705</strain>
        <tissue evidence="2">Leaf</tissue>
    </source>
</reference>
<organism evidence="2 3">
    <name type="scientific">Kingdonia uniflora</name>
    <dbReference type="NCBI Taxonomy" id="39325"/>
    <lineage>
        <taxon>Eukaryota</taxon>
        <taxon>Viridiplantae</taxon>
        <taxon>Streptophyta</taxon>
        <taxon>Embryophyta</taxon>
        <taxon>Tracheophyta</taxon>
        <taxon>Spermatophyta</taxon>
        <taxon>Magnoliopsida</taxon>
        <taxon>Ranunculales</taxon>
        <taxon>Circaeasteraceae</taxon>
        <taxon>Kingdonia</taxon>
    </lineage>
</organism>
<feature type="region of interest" description="Disordered" evidence="1">
    <location>
        <begin position="337"/>
        <end position="363"/>
    </location>
</feature>
<accession>A0A7J7NKM0</accession>
<dbReference type="Proteomes" id="UP000541444">
    <property type="component" value="Unassembled WGS sequence"/>
</dbReference>
<protein>
    <submittedName>
        <fullName evidence="2">Uncharacterized protein</fullName>
    </submittedName>
</protein>
<keyword evidence="3" id="KW-1185">Reference proteome</keyword>
<evidence type="ECO:0000313" key="2">
    <source>
        <dbReference type="EMBL" id="KAF6167801.1"/>
    </source>
</evidence>
<evidence type="ECO:0000256" key="1">
    <source>
        <dbReference type="SAM" id="MobiDB-lite"/>
    </source>
</evidence>